<dbReference type="OrthoDB" id="457594at2"/>
<comment type="caution">
    <text evidence="1">The sequence shown here is derived from an EMBL/GenBank/DDBJ whole genome shotgun (WGS) entry which is preliminary data.</text>
</comment>
<protein>
    <recommendedName>
        <fullName evidence="3">PKD domain-containing protein</fullName>
    </recommendedName>
</protein>
<organism evidence="1 2">
    <name type="scientific">Pontixanthobacter aquaemixtae</name>
    <dbReference type="NCBI Taxonomy" id="1958940"/>
    <lineage>
        <taxon>Bacteria</taxon>
        <taxon>Pseudomonadati</taxon>
        <taxon>Pseudomonadota</taxon>
        <taxon>Alphaproteobacteria</taxon>
        <taxon>Sphingomonadales</taxon>
        <taxon>Erythrobacteraceae</taxon>
        <taxon>Pontixanthobacter</taxon>
    </lineage>
</organism>
<evidence type="ECO:0008006" key="3">
    <source>
        <dbReference type="Google" id="ProtNLM"/>
    </source>
</evidence>
<dbReference type="AlphaFoldDB" id="A0A844ZQ57"/>
<dbReference type="InterPro" id="IPR035986">
    <property type="entry name" value="PKD_dom_sf"/>
</dbReference>
<evidence type="ECO:0000313" key="1">
    <source>
        <dbReference type="EMBL" id="MXO89903.1"/>
    </source>
</evidence>
<dbReference type="SUPFAM" id="SSF49299">
    <property type="entry name" value="PKD domain"/>
    <property type="match status" value="1"/>
</dbReference>
<keyword evidence="2" id="KW-1185">Reference proteome</keyword>
<reference evidence="1 2" key="1">
    <citation type="submission" date="2019-12" db="EMBL/GenBank/DDBJ databases">
        <title>Genomic-based taxomic classification of the family Erythrobacteraceae.</title>
        <authorList>
            <person name="Xu L."/>
        </authorList>
    </citation>
    <scope>NUCLEOTIDE SEQUENCE [LARGE SCALE GENOMIC DNA]</scope>
    <source>
        <strain evidence="1 2">KCTC 52763</strain>
    </source>
</reference>
<dbReference type="Proteomes" id="UP000442714">
    <property type="component" value="Unassembled WGS sequence"/>
</dbReference>
<name>A0A844ZQ57_9SPHN</name>
<proteinExistence type="predicted"/>
<evidence type="ECO:0000313" key="2">
    <source>
        <dbReference type="Proteomes" id="UP000442714"/>
    </source>
</evidence>
<dbReference type="EMBL" id="WTYX01000001">
    <property type="protein sequence ID" value="MXO89903.1"/>
    <property type="molecule type" value="Genomic_DNA"/>
</dbReference>
<gene>
    <name evidence="1" type="ORF">GRI41_03640</name>
</gene>
<sequence length="673" mass="73452">MAERGYVAEDIGFSKPFIDQQEWRDSPVRHYYVHGGFAGTQTRFSYYFPPEDGFENRFFQHATPIPLSENLAQQVAPGPYNKIGFSLSSGAYFVETNGGGKIDLGQGPRGMQNPEITAFRANAAAAQFSRFVAQQFYQTSDRPFGYLYGGSGGAFRTIGSLERTEGVWDGGVPYVNGSTLAIPNMFSVRMQALRVLRGKFPQIVDAVEPGGNGNPYAGLTEHEASVLREVEKMGFPMESWTGWQDMGLHGFAALYGGVAQADPTYFADFWEKPGYLGHDRPELFVKDRVQHASKITHLLSASDAARLGIGVDRFAEANRGGVDNAFREGAGQHVVGIKLSVPPAPDYFLGGELIIKSGALAGNRLMVDKIVDGVVVFGVADPRSIRQLKVGDEVVVDNSNFLAMESYHRHQVPPEGFPVWDQFRDKEGNPVYPQRPMLIGPLFVRNTAGSLLTGNVGSEKVILAASLWDREAMPWQADWYRRRVEAQSGADAVRLYYTDHAVHGDGPVVEDPSRIVSYEGTLQQSLRLLAAWVEEDVLPPESTQYRVADGQVIVPTAVEDRKGLQPVVALTVGGNKSVTIAAGQQVRLHGAFGIPPASGKVSSVEFDFDGDGIFDPIDLAAQAQEISVTHLYDTPGTYFAGLRVTAQPEAALGTPYAQLSNIDRVRIVVKQAE</sequence>
<accession>A0A844ZQ57</accession>